<keyword evidence="3" id="KW-1185">Reference proteome</keyword>
<dbReference type="SUPFAM" id="SSF53474">
    <property type="entry name" value="alpha/beta-Hydrolases"/>
    <property type="match status" value="1"/>
</dbReference>
<dbReference type="EMBL" id="AZEH01000025">
    <property type="protein sequence ID" value="KRL05370.1"/>
    <property type="molecule type" value="Genomic_DNA"/>
</dbReference>
<evidence type="ECO:0000313" key="2">
    <source>
        <dbReference type="EMBL" id="KRL05370.1"/>
    </source>
</evidence>
<reference evidence="2 3" key="1">
    <citation type="journal article" date="2015" name="Genome Announc.">
        <title>Expanding the biotechnology potential of lactobacilli through comparative genomics of 213 strains and associated genera.</title>
        <authorList>
            <person name="Sun Z."/>
            <person name="Harris H.M."/>
            <person name="McCann A."/>
            <person name="Guo C."/>
            <person name="Argimon S."/>
            <person name="Zhang W."/>
            <person name="Yang X."/>
            <person name="Jeffery I.B."/>
            <person name="Cooney J.C."/>
            <person name="Kagawa T.F."/>
            <person name="Liu W."/>
            <person name="Song Y."/>
            <person name="Salvetti E."/>
            <person name="Wrobel A."/>
            <person name="Rasinkangas P."/>
            <person name="Parkhill J."/>
            <person name="Rea M.C."/>
            <person name="O'Sullivan O."/>
            <person name="Ritari J."/>
            <person name="Douillard F.P."/>
            <person name="Paul Ross R."/>
            <person name="Yang R."/>
            <person name="Briner A.E."/>
            <person name="Felis G.E."/>
            <person name="de Vos W.M."/>
            <person name="Barrangou R."/>
            <person name="Klaenhammer T.R."/>
            <person name="Caufield P.W."/>
            <person name="Cui Y."/>
            <person name="Zhang H."/>
            <person name="O'Toole P.W."/>
        </authorList>
    </citation>
    <scope>NUCLEOTIDE SEQUENCE [LARGE SCALE GENOMIC DNA]</scope>
    <source>
        <strain evidence="2 3">DSM 19972</strain>
    </source>
</reference>
<dbReference type="AlphaFoldDB" id="A0A0R1MJL8"/>
<dbReference type="RefSeq" id="WP_057895719.1">
    <property type="nucleotide sequence ID" value="NZ_AZEH01000025.1"/>
</dbReference>
<dbReference type="OrthoDB" id="9805423at2"/>
<sequence length="262" mass="29783">MFFKTSDDIKIAFDDYGKKEQQPVILLSGIGGSRLIWSSQVTALINAGYRVINVDARNQGESQHTTRGLRISRHAIDIHELLEYLKADNVIFIGNSMGAATIFAYISLYGYKEVKAIIDVDQSPKMISTPDWPYGFKNLTWDNFPEELMMSFRHATFTRIDDELFSKIKKVNAAHPYDRQLNYLFLVDHSFQDWRDIISCLKVPLLIIAGRQSPYFNPDFAEAAVALAPMGEARVIDNCGHIVMAEQAAAYNNIMFNFLKKV</sequence>
<name>A0A0R1MJL8_9LACO</name>
<dbReference type="InterPro" id="IPR050266">
    <property type="entry name" value="AB_hydrolase_sf"/>
</dbReference>
<dbReference type="PANTHER" id="PTHR43798">
    <property type="entry name" value="MONOACYLGLYCEROL LIPASE"/>
    <property type="match status" value="1"/>
</dbReference>
<proteinExistence type="predicted"/>
<protein>
    <recommendedName>
        <fullName evidence="1">AB hydrolase-1 domain-containing protein</fullName>
    </recommendedName>
</protein>
<dbReference type="PANTHER" id="PTHR43798:SF33">
    <property type="entry name" value="HYDROLASE, PUTATIVE (AFU_ORTHOLOGUE AFUA_2G14860)-RELATED"/>
    <property type="match status" value="1"/>
</dbReference>
<dbReference type="STRING" id="1423777.FD46_GL000771"/>
<accession>A0A0R1MJL8</accession>
<evidence type="ECO:0000313" key="3">
    <source>
        <dbReference type="Proteomes" id="UP000051686"/>
    </source>
</evidence>
<organism evidence="2 3">
    <name type="scientific">Liquorilactobacillus oeni DSM 19972</name>
    <dbReference type="NCBI Taxonomy" id="1423777"/>
    <lineage>
        <taxon>Bacteria</taxon>
        <taxon>Bacillati</taxon>
        <taxon>Bacillota</taxon>
        <taxon>Bacilli</taxon>
        <taxon>Lactobacillales</taxon>
        <taxon>Lactobacillaceae</taxon>
        <taxon>Liquorilactobacillus</taxon>
    </lineage>
</organism>
<dbReference type="Pfam" id="PF12697">
    <property type="entry name" value="Abhydrolase_6"/>
    <property type="match status" value="1"/>
</dbReference>
<dbReference type="InterPro" id="IPR000073">
    <property type="entry name" value="AB_hydrolase_1"/>
</dbReference>
<dbReference type="PATRIC" id="fig|1423777.3.peg.795"/>
<dbReference type="Gene3D" id="3.40.50.1820">
    <property type="entry name" value="alpha/beta hydrolase"/>
    <property type="match status" value="1"/>
</dbReference>
<gene>
    <name evidence="2" type="ORF">FD46_GL000771</name>
</gene>
<dbReference type="InterPro" id="IPR029058">
    <property type="entry name" value="AB_hydrolase_fold"/>
</dbReference>
<dbReference type="Proteomes" id="UP000051686">
    <property type="component" value="Unassembled WGS sequence"/>
</dbReference>
<comment type="caution">
    <text evidence="2">The sequence shown here is derived from an EMBL/GenBank/DDBJ whole genome shotgun (WGS) entry which is preliminary data.</text>
</comment>
<evidence type="ECO:0000259" key="1">
    <source>
        <dbReference type="Pfam" id="PF12697"/>
    </source>
</evidence>
<dbReference type="GO" id="GO:0016020">
    <property type="term" value="C:membrane"/>
    <property type="evidence" value="ECO:0007669"/>
    <property type="project" value="TreeGrafter"/>
</dbReference>
<feature type="domain" description="AB hydrolase-1" evidence="1">
    <location>
        <begin position="24"/>
        <end position="252"/>
    </location>
</feature>